<proteinExistence type="predicted"/>
<accession>A0A4Y7TV38</accession>
<keyword evidence="2" id="KW-1185">Reference proteome</keyword>
<evidence type="ECO:0000313" key="1">
    <source>
        <dbReference type="EMBL" id="TEB38037.1"/>
    </source>
</evidence>
<gene>
    <name evidence="1" type="ORF">FA13DRAFT_1611301</name>
</gene>
<comment type="caution">
    <text evidence="1">The sequence shown here is derived from an EMBL/GenBank/DDBJ whole genome shotgun (WGS) entry which is preliminary data.</text>
</comment>
<organism evidence="1 2">
    <name type="scientific">Coprinellus micaceus</name>
    <name type="common">Glistening ink-cap mushroom</name>
    <name type="synonym">Coprinus micaceus</name>
    <dbReference type="NCBI Taxonomy" id="71717"/>
    <lineage>
        <taxon>Eukaryota</taxon>
        <taxon>Fungi</taxon>
        <taxon>Dikarya</taxon>
        <taxon>Basidiomycota</taxon>
        <taxon>Agaricomycotina</taxon>
        <taxon>Agaricomycetes</taxon>
        <taxon>Agaricomycetidae</taxon>
        <taxon>Agaricales</taxon>
        <taxon>Agaricineae</taxon>
        <taxon>Psathyrellaceae</taxon>
        <taxon>Coprinellus</taxon>
    </lineage>
</organism>
<reference evidence="1 2" key="1">
    <citation type="journal article" date="2019" name="Nat. Ecol. Evol.">
        <title>Megaphylogeny resolves global patterns of mushroom evolution.</title>
        <authorList>
            <person name="Varga T."/>
            <person name="Krizsan K."/>
            <person name="Foldi C."/>
            <person name="Dima B."/>
            <person name="Sanchez-Garcia M."/>
            <person name="Sanchez-Ramirez S."/>
            <person name="Szollosi G.J."/>
            <person name="Szarkandi J.G."/>
            <person name="Papp V."/>
            <person name="Albert L."/>
            <person name="Andreopoulos W."/>
            <person name="Angelini C."/>
            <person name="Antonin V."/>
            <person name="Barry K.W."/>
            <person name="Bougher N.L."/>
            <person name="Buchanan P."/>
            <person name="Buyck B."/>
            <person name="Bense V."/>
            <person name="Catcheside P."/>
            <person name="Chovatia M."/>
            <person name="Cooper J."/>
            <person name="Damon W."/>
            <person name="Desjardin D."/>
            <person name="Finy P."/>
            <person name="Geml J."/>
            <person name="Haridas S."/>
            <person name="Hughes K."/>
            <person name="Justo A."/>
            <person name="Karasinski D."/>
            <person name="Kautmanova I."/>
            <person name="Kiss B."/>
            <person name="Kocsube S."/>
            <person name="Kotiranta H."/>
            <person name="LaButti K.M."/>
            <person name="Lechner B.E."/>
            <person name="Liimatainen K."/>
            <person name="Lipzen A."/>
            <person name="Lukacs Z."/>
            <person name="Mihaltcheva S."/>
            <person name="Morgado L.N."/>
            <person name="Niskanen T."/>
            <person name="Noordeloos M.E."/>
            <person name="Ohm R.A."/>
            <person name="Ortiz-Santana B."/>
            <person name="Ovrebo C."/>
            <person name="Racz N."/>
            <person name="Riley R."/>
            <person name="Savchenko A."/>
            <person name="Shiryaev A."/>
            <person name="Soop K."/>
            <person name="Spirin V."/>
            <person name="Szebenyi C."/>
            <person name="Tomsovsky M."/>
            <person name="Tulloss R.E."/>
            <person name="Uehling J."/>
            <person name="Grigoriev I.V."/>
            <person name="Vagvolgyi C."/>
            <person name="Papp T."/>
            <person name="Martin F.M."/>
            <person name="Miettinen O."/>
            <person name="Hibbett D.S."/>
            <person name="Nagy L.G."/>
        </authorList>
    </citation>
    <scope>NUCLEOTIDE SEQUENCE [LARGE SCALE GENOMIC DNA]</scope>
    <source>
        <strain evidence="1 2">FP101781</strain>
    </source>
</reference>
<dbReference type="STRING" id="71717.A0A4Y7TV38"/>
<dbReference type="OrthoDB" id="411632at2759"/>
<dbReference type="EMBL" id="QPFP01000003">
    <property type="protein sequence ID" value="TEB38037.1"/>
    <property type="molecule type" value="Genomic_DNA"/>
</dbReference>
<dbReference type="Proteomes" id="UP000298030">
    <property type="component" value="Unassembled WGS sequence"/>
</dbReference>
<evidence type="ECO:0000313" key="2">
    <source>
        <dbReference type="Proteomes" id="UP000298030"/>
    </source>
</evidence>
<name>A0A4Y7TV38_COPMI</name>
<feature type="non-terminal residue" evidence="1">
    <location>
        <position position="1"/>
    </location>
</feature>
<dbReference type="AlphaFoldDB" id="A0A4Y7TV38"/>
<sequence>RVLLVSALYPLAKSKHSQKDYAEWLQRLLGTITTDVYFFAPPSLESIVLDTTQPKLQPQFFKLNTEYETAFTVPPLQGLEKVYDGMHQKDREKLRHSPELYAVWNAKPFFLNTAVQEMRQRGKEYDYAFWIDAGSFREEHAFSGWPDATRVEEVFEQSGKGHDTIFFPIWDPPGFRFRTWQEGMGPVDDEVSEGSFFGGPPQAIRWYTSTFYEYHDHYLSLGHFVGKDQTLINALFLLFPRRFVTLWRRDPSSRTKFWPSGKCGGEWYYYEFALAKENERNAMESIWEKKMSWFWRVLRGWVPGGTAKCPLPPGLAMESVLAETFGERW</sequence>
<feature type="non-terminal residue" evidence="1">
    <location>
        <position position="329"/>
    </location>
</feature>
<evidence type="ECO:0008006" key="3">
    <source>
        <dbReference type="Google" id="ProtNLM"/>
    </source>
</evidence>
<protein>
    <recommendedName>
        <fullName evidence="3">Nucleotide-diphospho-sugar transferase</fullName>
    </recommendedName>
</protein>